<dbReference type="CDD" id="cd00158">
    <property type="entry name" value="RHOD"/>
    <property type="match status" value="1"/>
</dbReference>
<dbReference type="Pfam" id="PF00581">
    <property type="entry name" value="Rhodanese"/>
    <property type="match status" value="1"/>
</dbReference>
<dbReference type="InterPro" id="IPR001763">
    <property type="entry name" value="Rhodanese-like_dom"/>
</dbReference>
<evidence type="ECO:0000313" key="3">
    <source>
        <dbReference type="Proteomes" id="UP000177583"/>
    </source>
</evidence>
<dbReference type="InterPro" id="IPR036873">
    <property type="entry name" value="Rhodanese-like_dom_sf"/>
</dbReference>
<gene>
    <name evidence="2" type="ORF">A2557_10570</name>
</gene>
<dbReference type="GO" id="GO:0004792">
    <property type="term" value="F:thiosulfate-cyanide sulfurtransferase activity"/>
    <property type="evidence" value="ECO:0007669"/>
    <property type="project" value="TreeGrafter"/>
</dbReference>
<dbReference type="AlphaFoldDB" id="A0A1F6GVE0"/>
<evidence type="ECO:0000259" key="1">
    <source>
        <dbReference type="PROSITE" id="PS50206"/>
    </source>
</evidence>
<dbReference type="Gene3D" id="3.40.250.10">
    <property type="entry name" value="Rhodanese-like domain"/>
    <property type="match status" value="1"/>
</dbReference>
<comment type="caution">
    <text evidence="2">The sequence shown here is derived from an EMBL/GenBank/DDBJ whole genome shotgun (WGS) entry which is preliminary data.</text>
</comment>
<name>A0A1F6GVE0_9PROT</name>
<evidence type="ECO:0000313" key="2">
    <source>
        <dbReference type="EMBL" id="OGH02078.1"/>
    </source>
</evidence>
<sequence>MAEPTLTFDDILAQVRGKVPEVLPWEVEYIFNGKSPAIVLDVREESEFTKAHIQGSMLVPRGILESAAEFGYEDTVPELAGGREKEVIVVCRSGRRSLLAAHTLMLMGFKNVKSLKGGVRGLFDSGYALHNVWGREVPEEELDIFFYPLRKNSPVPTDMT</sequence>
<dbReference type="EMBL" id="MFNF01000026">
    <property type="protein sequence ID" value="OGH02078.1"/>
    <property type="molecule type" value="Genomic_DNA"/>
</dbReference>
<dbReference type="PANTHER" id="PTHR44086">
    <property type="entry name" value="THIOSULFATE SULFURTRANSFERASE RDL2, MITOCHONDRIAL-RELATED"/>
    <property type="match status" value="1"/>
</dbReference>
<reference evidence="2 3" key="1">
    <citation type="journal article" date="2016" name="Nat. Commun.">
        <title>Thousands of microbial genomes shed light on interconnected biogeochemical processes in an aquifer system.</title>
        <authorList>
            <person name="Anantharaman K."/>
            <person name="Brown C.T."/>
            <person name="Hug L.A."/>
            <person name="Sharon I."/>
            <person name="Castelle C.J."/>
            <person name="Probst A.J."/>
            <person name="Thomas B.C."/>
            <person name="Singh A."/>
            <person name="Wilkins M.J."/>
            <person name="Karaoz U."/>
            <person name="Brodie E.L."/>
            <person name="Williams K.H."/>
            <person name="Hubbard S.S."/>
            <person name="Banfield J.F."/>
        </authorList>
    </citation>
    <scope>NUCLEOTIDE SEQUENCE [LARGE SCALE GENOMIC DNA]</scope>
</reference>
<dbReference type="Proteomes" id="UP000177583">
    <property type="component" value="Unassembled WGS sequence"/>
</dbReference>
<feature type="domain" description="Rhodanese" evidence="1">
    <location>
        <begin position="33"/>
        <end position="131"/>
    </location>
</feature>
<dbReference type="PANTHER" id="PTHR44086:SF10">
    <property type="entry name" value="THIOSULFATE SULFURTRANSFERASE_RHODANESE-LIKE DOMAIN-CONTAINING PROTEIN 3"/>
    <property type="match status" value="1"/>
</dbReference>
<dbReference type="SMART" id="SM00450">
    <property type="entry name" value="RHOD"/>
    <property type="match status" value="1"/>
</dbReference>
<dbReference type="PROSITE" id="PS50206">
    <property type="entry name" value="RHODANESE_3"/>
    <property type="match status" value="1"/>
</dbReference>
<protein>
    <recommendedName>
        <fullName evidence="1">Rhodanese domain-containing protein</fullName>
    </recommendedName>
</protein>
<organism evidence="2 3">
    <name type="scientific">Candidatus Lambdaproteobacteria bacterium RIFOXYD2_FULL_56_26</name>
    <dbReference type="NCBI Taxonomy" id="1817773"/>
    <lineage>
        <taxon>Bacteria</taxon>
        <taxon>Pseudomonadati</taxon>
        <taxon>Pseudomonadota</taxon>
        <taxon>Candidatus Lambdaproteobacteria</taxon>
    </lineage>
</organism>
<accession>A0A1F6GVE0</accession>
<dbReference type="SUPFAM" id="SSF52821">
    <property type="entry name" value="Rhodanese/Cell cycle control phosphatase"/>
    <property type="match status" value="1"/>
</dbReference>
<proteinExistence type="predicted"/>